<keyword evidence="4" id="KW-1185">Reference proteome</keyword>
<dbReference type="PANTHER" id="PTHR30461:SF23">
    <property type="entry name" value="DNA RECOMBINASE-RELATED"/>
    <property type="match status" value="1"/>
</dbReference>
<dbReference type="Pfam" id="PF13408">
    <property type="entry name" value="Zn_ribbon_recom"/>
    <property type="match status" value="1"/>
</dbReference>
<dbReference type="SMART" id="SM00857">
    <property type="entry name" value="Resolvase"/>
    <property type="match status" value="1"/>
</dbReference>
<dbReference type="InterPro" id="IPR038109">
    <property type="entry name" value="DNA_bind_recomb_sf"/>
</dbReference>
<dbReference type="Gene3D" id="3.90.1750.20">
    <property type="entry name" value="Putative Large Serine Recombinase, Chain B, Domain 2"/>
    <property type="match status" value="1"/>
</dbReference>
<feature type="domain" description="Recombinase" evidence="2">
    <location>
        <begin position="179"/>
        <end position="302"/>
    </location>
</feature>
<evidence type="ECO:0000259" key="1">
    <source>
        <dbReference type="PROSITE" id="PS51736"/>
    </source>
</evidence>
<dbReference type="InterPro" id="IPR011109">
    <property type="entry name" value="DNA_bind_recombinase_dom"/>
</dbReference>
<protein>
    <submittedName>
        <fullName evidence="3">Recombinase family protein</fullName>
    </submittedName>
</protein>
<dbReference type="Pfam" id="PF00239">
    <property type="entry name" value="Resolvase"/>
    <property type="match status" value="1"/>
</dbReference>
<dbReference type="AlphaFoldDB" id="A0A7G9WGQ8"/>
<dbReference type="EMBL" id="CP060696">
    <property type="protein sequence ID" value="QNO17870.1"/>
    <property type="molecule type" value="Genomic_DNA"/>
</dbReference>
<organism evidence="3 4">
    <name type="scientific">Caproicibacterium amylolyticum</name>
    <dbReference type="NCBI Taxonomy" id="2766537"/>
    <lineage>
        <taxon>Bacteria</taxon>
        <taxon>Bacillati</taxon>
        <taxon>Bacillota</taxon>
        <taxon>Clostridia</taxon>
        <taxon>Eubacteriales</taxon>
        <taxon>Oscillospiraceae</taxon>
        <taxon>Caproicibacterium</taxon>
    </lineage>
</organism>
<proteinExistence type="predicted"/>
<dbReference type="GO" id="GO:0003677">
    <property type="term" value="F:DNA binding"/>
    <property type="evidence" value="ECO:0007669"/>
    <property type="project" value="InterPro"/>
</dbReference>
<dbReference type="InterPro" id="IPR006119">
    <property type="entry name" value="Resolv_N"/>
</dbReference>
<reference evidence="3 4" key="1">
    <citation type="submission" date="2020-08" db="EMBL/GenBank/DDBJ databases">
        <authorList>
            <person name="Ren C."/>
            <person name="Gu Y."/>
            <person name="Xu Y."/>
        </authorList>
    </citation>
    <scope>NUCLEOTIDE SEQUENCE [LARGE SCALE GENOMIC DNA]</scope>
    <source>
        <strain evidence="3 4">LBM18003</strain>
    </source>
</reference>
<dbReference type="InterPro" id="IPR036162">
    <property type="entry name" value="Resolvase-like_N_sf"/>
</dbReference>
<dbReference type="Gene3D" id="3.40.50.1390">
    <property type="entry name" value="Resolvase, N-terminal catalytic domain"/>
    <property type="match status" value="1"/>
</dbReference>
<evidence type="ECO:0000313" key="4">
    <source>
        <dbReference type="Proteomes" id="UP000516046"/>
    </source>
</evidence>
<evidence type="ECO:0000259" key="2">
    <source>
        <dbReference type="PROSITE" id="PS51737"/>
    </source>
</evidence>
<evidence type="ECO:0000313" key="3">
    <source>
        <dbReference type="EMBL" id="QNO17870.1"/>
    </source>
</evidence>
<name>A0A7G9WGQ8_9FIRM</name>
<dbReference type="Pfam" id="PF07508">
    <property type="entry name" value="Recombinase"/>
    <property type="match status" value="1"/>
</dbReference>
<dbReference type="GO" id="GO:0000150">
    <property type="term" value="F:DNA strand exchange activity"/>
    <property type="evidence" value="ECO:0007669"/>
    <property type="project" value="InterPro"/>
</dbReference>
<sequence>MRKRSISEIVQTRTPSHLVSKLKVCAYIRVSTEHEKQLNSLENQRQYYERLINANPEYEFCGIFSDAGISGAKENRPGFQSMLAEARNGGLNLILTKSISRFARNTVLLLESVRELKMLGVGVIFEEHHINTLSSDGELMLTVLASIAEEEHKSVCGNVQWAIRSRYKRGCAMIDTNRLIGYDKDENGNLVINEEQAEIVRLIFKRYLDGIRAYQLAKELNSMNIPTYTNKPWSSSRILRIVSNEKYKGGCLMQKSFVDERGKSVRNEGQRDQYYIEGNHPALISKELWQSAQCLRESRKPKSYPFSGRLHCPLCGAVLIRKASRWGVDWECGTYLHNGKAACTGIRIPEDILDRIAAEHFHGHWVVTGESNEAKSKREKSYTLVPAAGYPFGESR</sequence>
<dbReference type="PANTHER" id="PTHR30461">
    <property type="entry name" value="DNA-INVERTASE FROM LAMBDOID PROPHAGE"/>
    <property type="match status" value="1"/>
</dbReference>
<feature type="domain" description="Resolvase/invertase-type recombinase catalytic" evidence="1">
    <location>
        <begin position="23"/>
        <end position="170"/>
    </location>
</feature>
<dbReference type="PROSITE" id="PS51737">
    <property type="entry name" value="RECOMBINASE_DNA_BIND"/>
    <property type="match status" value="1"/>
</dbReference>
<dbReference type="CDD" id="cd00338">
    <property type="entry name" value="Ser_Recombinase"/>
    <property type="match status" value="1"/>
</dbReference>
<dbReference type="InterPro" id="IPR050639">
    <property type="entry name" value="SSR_resolvase"/>
</dbReference>
<dbReference type="InterPro" id="IPR025827">
    <property type="entry name" value="Zn_ribbon_recom_dom"/>
</dbReference>
<gene>
    <name evidence="3" type="ORF">H6X83_13300</name>
</gene>
<accession>A0A7G9WGQ8</accession>
<dbReference type="Proteomes" id="UP000516046">
    <property type="component" value="Chromosome"/>
</dbReference>
<dbReference type="SUPFAM" id="SSF53041">
    <property type="entry name" value="Resolvase-like"/>
    <property type="match status" value="1"/>
</dbReference>
<dbReference type="PROSITE" id="PS51736">
    <property type="entry name" value="RECOMBINASES_3"/>
    <property type="match status" value="1"/>
</dbReference>
<dbReference type="RefSeq" id="WP_212506934.1">
    <property type="nucleotide sequence ID" value="NZ_CP060696.1"/>
</dbReference>
<dbReference type="KEGG" id="caml:H6X83_13300"/>